<sequence>MKKLIKSIILILLFGTSVHGWEIEGRISQMLYNDPEIRAGNSIEIRAKHKGLFIFGEQDNLLMYGNYFDIDSIGLGFEQEIADGFLGYLKVGYYMPQYDKNNFSREGLGYAQNRYWVPTHHTTWFDYYNVEFDSNIGGEMGFDFNRRIWKSLYLGISAGYRYLKINEFICGWNDGGAPGLTGWIMEQNRDFGGYKAAALIEWRF</sequence>
<organism evidence="1">
    <name type="scientific">marine sediment metagenome</name>
    <dbReference type="NCBI Taxonomy" id="412755"/>
    <lineage>
        <taxon>unclassified sequences</taxon>
        <taxon>metagenomes</taxon>
        <taxon>ecological metagenomes</taxon>
    </lineage>
</organism>
<dbReference type="EMBL" id="LAZR01000467">
    <property type="protein sequence ID" value="KKN67731.1"/>
    <property type="molecule type" value="Genomic_DNA"/>
</dbReference>
<name>A0A0F9V2J2_9ZZZZ</name>
<accession>A0A0F9V2J2</accession>
<evidence type="ECO:0000313" key="1">
    <source>
        <dbReference type="EMBL" id="KKN67731.1"/>
    </source>
</evidence>
<gene>
    <name evidence="1" type="ORF">LCGC14_0458790</name>
</gene>
<comment type="caution">
    <text evidence="1">The sequence shown here is derived from an EMBL/GenBank/DDBJ whole genome shotgun (WGS) entry which is preliminary data.</text>
</comment>
<proteinExistence type="predicted"/>
<dbReference type="AlphaFoldDB" id="A0A0F9V2J2"/>
<reference evidence="1" key="1">
    <citation type="journal article" date="2015" name="Nature">
        <title>Complex archaea that bridge the gap between prokaryotes and eukaryotes.</title>
        <authorList>
            <person name="Spang A."/>
            <person name="Saw J.H."/>
            <person name="Jorgensen S.L."/>
            <person name="Zaremba-Niedzwiedzka K."/>
            <person name="Martijn J."/>
            <person name="Lind A.E."/>
            <person name="van Eijk R."/>
            <person name="Schleper C."/>
            <person name="Guy L."/>
            <person name="Ettema T.J."/>
        </authorList>
    </citation>
    <scope>NUCLEOTIDE SEQUENCE</scope>
</reference>
<protein>
    <submittedName>
        <fullName evidence="1">Uncharacterized protein</fullName>
    </submittedName>
</protein>